<dbReference type="EMBL" id="JAALDL010000001">
    <property type="protein sequence ID" value="NGN96464.1"/>
    <property type="molecule type" value="Genomic_DNA"/>
</dbReference>
<gene>
    <name evidence="1" type="ORF">G5S52_01980</name>
</gene>
<sequence>MLWLAKFTASPTLIFLSIAVGTIASDVVMQRQSESSRVLLTKYLEVLPSISLEMVKAQSALEASDGTVLVPQQVNMLEDTLAKLLTSQYSSFEQRRLAMKIEILRASQMTSREYERELHRIGDEGCEPNTQLVNQIAKLEPLTLRPQYQVTLCYLNRDGTTMMSSASSLDLNATEELDP</sequence>
<reference evidence="1 2" key="1">
    <citation type="submission" date="2020-02" db="EMBL/GenBank/DDBJ databases">
        <title>The draft genome of Grimontia sedimenta sp. nov., isolated from benthic sediments near coral reefs south of Kuwait.</title>
        <authorList>
            <person name="Mahmoud H.M."/>
            <person name="Jose L."/>
            <person name="Eapen S."/>
        </authorList>
    </citation>
    <scope>NUCLEOTIDE SEQUENCE [LARGE SCALE GENOMIC DNA]</scope>
    <source>
        <strain evidence="1 2">S25</strain>
    </source>
</reference>
<evidence type="ECO:0000313" key="2">
    <source>
        <dbReference type="Proteomes" id="UP000473008"/>
    </source>
</evidence>
<evidence type="ECO:0000313" key="1">
    <source>
        <dbReference type="EMBL" id="NGN96464.1"/>
    </source>
</evidence>
<comment type="caution">
    <text evidence="1">The sequence shown here is derived from an EMBL/GenBank/DDBJ whole genome shotgun (WGS) entry which is preliminary data.</text>
</comment>
<protein>
    <submittedName>
        <fullName evidence="1">Uncharacterized protein</fullName>
    </submittedName>
</protein>
<keyword evidence="2" id="KW-1185">Reference proteome</keyword>
<dbReference type="Proteomes" id="UP000473008">
    <property type="component" value="Unassembled WGS sequence"/>
</dbReference>
<accession>A0A6M1R7Q5</accession>
<organism evidence="1 2">
    <name type="scientific">Grimontia sedimenti</name>
    <dbReference type="NCBI Taxonomy" id="2711294"/>
    <lineage>
        <taxon>Bacteria</taxon>
        <taxon>Pseudomonadati</taxon>
        <taxon>Pseudomonadota</taxon>
        <taxon>Gammaproteobacteria</taxon>
        <taxon>Vibrionales</taxon>
        <taxon>Vibrionaceae</taxon>
        <taxon>Grimontia</taxon>
    </lineage>
</organism>
<dbReference type="RefSeq" id="WP_165011561.1">
    <property type="nucleotide sequence ID" value="NZ_JAALDL010000001.1"/>
</dbReference>
<proteinExistence type="predicted"/>
<dbReference type="AlphaFoldDB" id="A0A6M1R7Q5"/>
<name>A0A6M1R7Q5_9GAMM</name>